<keyword evidence="2" id="KW-1185">Reference proteome</keyword>
<dbReference type="InterPro" id="IPR016024">
    <property type="entry name" value="ARM-type_fold"/>
</dbReference>
<organism evidence="1 2">
    <name type="scientific">Rhynchospora breviuscula</name>
    <dbReference type="NCBI Taxonomy" id="2022672"/>
    <lineage>
        <taxon>Eukaryota</taxon>
        <taxon>Viridiplantae</taxon>
        <taxon>Streptophyta</taxon>
        <taxon>Embryophyta</taxon>
        <taxon>Tracheophyta</taxon>
        <taxon>Spermatophyta</taxon>
        <taxon>Magnoliopsida</taxon>
        <taxon>Liliopsida</taxon>
        <taxon>Poales</taxon>
        <taxon>Cyperaceae</taxon>
        <taxon>Cyperoideae</taxon>
        <taxon>Rhynchosporeae</taxon>
        <taxon>Rhynchospora</taxon>
    </lineage>
</organism>
<evidence type="ECO:0000313" key="2">
    <source>
        <dbReference type="Proteomes" id="UP001151287"/>
    </source>
</evidence>
<reference evidence="1" key="1">
    <citation type="journal article" date="2022" name="Cell">
        <title>Repeat-based holocentromeres influence genome architecture and karyotype evolution.</title>
        <authorList>
            <person name="Hofstatter P.G."/>
            <person name="Thangavel G."/>
            <person name="Lux T."/>
            <person name="Neumann P."/>
            <person name="Vondrak T."/>
            <person name="Novak P."/>
            <person name="Zhang M."/>
            <person name="Costa L."/>
            <person name="Castellani M."/>
            <person name="Scott A."/>
            <person name="Toegelov H."/>
            <person name="Fuchs J."/>
            <person name="Mata-Sucre Y."/>
            <person name="Dias Y."/>
            <person name="Vanzela A.L.L."/>
            <person name="Huettel B."/>
            <person name="Almeida C.C.S."/>
            <person name="Simkova H."/>
            <person name="Souza G."/>
            <person name="Pedrosa-Harand A."/>
            <person name="Macas J."/>
            <person name="Mayer K.F.X."/>
            <person name="Houben A."/>
            <person name="Marques A."/>
        </authorList>
    </citation>
    <scope>NUCLEOTIDE SEQUENCE</scope>
    <source>
        <strain evidence="1">RhyBre1mFocal</strain>
    </source>
</reference>
<accession>A0A9Q0HUR8</accession>
<dbReference type="Pfam" id="PF21052">
    <property type="entry name" value="EFR3_ARM"/>
    <property type="match status" value="1"/>
</dbReference>
<dbReference type="InterPro" id="IPR049152">
    <property type="entry name" value="EFR3-like_ARM"/>
</dbReference>
<dbReference type="EMBL" id="JAMQYH010000002">
    <property type="protein sequence ID" value="KAJ1698670.1"/>
    <property type="molecule type" value="Genomic_DNA"/>
</dbReference>
<comment type="caution">
    <text evidence="1">The sequence shown here is derived from an EMBL/GenBank/DDBJ whole genome shotgun (WGS) entry which is preliminary data.</text>
</comment>
<dbReference type="Proteomes" id="UP001151287">
    <property type="component" value="Unassembled WGS sequence"/>
</dbReference>
<proteinExistence type="predicted"/>
<dbReference type="InterPro" id="IPR055296">
    <property type="entry name" value="SRL2-like"/>
</dbReference>
<sequence>MGVVSRTILPACGSLCFLCPSLRTRSRQPVKRYKKMLSEIFPKTLDEPPNDRKIGKLCEYASRNPMRIPKISSYLEQKFYKELRAERFGYVKIVMAIYSRLLSSCKEQMPLFASSLLSLVNTLLEQTSEHAMCIVGCQTLFEFVNNQIDGTYMFGLEGLIPKLCQIIQDLGENERARDLCAAGLQSLSSLVWFMGEYSHISAELDNVVSVVLENYESPYVKPDGSNETNSEMHNKNRWVYDVLKAEGHESASSRVQLERLPSWKIIRNNQNLPLEQAQSPHFWSRVCLHNLATLAREATTVRRVLEALFRYFDNNSMWSPSTGSALCVLLDMQTTLEKSGENTHLLLSMLVKHLEHRTVLKQPDMQLDIIEVTTCLANQSRAQNSIAMMGALTDMVKHLRKSMQLPAESGHGEEEIKWNNRYRKLVDECLIQLARKLGDAGPVLDALAVNLESISTSVPAARSTVAAAYRMAQIIASVPNLSYQNKAFPENLFHQLLQAMAHPDRETHIGVHRIFSVVLVPSSVSPRSGTPDYARSVDLQRTLSRTVSVFSSSAALFGKMRRDLLSMREKLSSGGSSERLPFAEEWQLIGRNESKVYSRLQSSNLSQSRRYMSDSGSVGSSNREMDSVLLSLSSGEIALLLSSLWAQSIRPDNGPENFEAIAHTYSLMLLFSRVKDSIHEVLVRSFQFAFSLRTVSLQEGNLPPSRRRSLFTLATAMVVFASKAFNVSALIPIIKSPLADKSMDPFLRLIEDSRLLALDAPADNPKRVYGSSEDDADALEILLEIKSKEDEQLKSTMVSTIVNSLGELPESEISSVKRELLEDFAAEDVCPLAAQLIDPFSPIANSKSGKENYQTKKLAPLDFSLDDDPFVDLSDTADSQEQFPVDMNLLSVNQLLESVLETARQVGRLSVSTTSDLPFREMAGHCETLSVGKHEKMSALMNSHQQPELLITWSTDVKSELQLVGDSLMDQGFDSYPQKGSQASPLLCATEYQLEPQHLKLPVLNPFDNFLRAAGC</sequence>
<name>A0A9Q0HUR8_9POAL</name>
<dbReference type="AlphaFoldDB" id="A0A9Q0HUR8"/>
<evidence type="ECO:0000313" key="1">
    <source>
        <dbReference type="EMBL" id="KAJ1698670.1"/>
    </source>
</evidence>
<dbReference type="SUPFAM" id="SSF48371">
    <property type="entry name" value="ARM repeat"/>
    <property type="match status" value="1"/>
</dbReference>
<dbReference type="OrthoDB" id="19232at2759"/>
<gene>
    <name evidence="1" type="ORF">LUZ63_007182</name>
</gene>
<evidence type="ECO:0008006" key="3">
    <source>
        <dbReference type="Google" id="ProtNLM"/>
    </source>
</evidence>
<dbReference type="PANTHER" id="PTHR46087">
    <property type="entry name" value="PUTATIVE, EXPRESSED-RELATED"/>
    <property type="match status" value="1"/>
</dbReference>
<dbReference type="PANTHER" id="PTHR46087:SF9">
    <property type="entry name" value="ARM REPEAT SUPERFAMILY PROTEIN"/>
    <property type="match status" value="1"/>
</dbReference>
<protein>
    <recommendedName>
        <fullName evidence="3">Protein EFR3</fullName>
    </recommendedName>
</protein>